<reference evidence="8" key="1">
    <citation type="submission" date="2023-03" db="EMBL/GenBank/DDBJ databases">
        <authorList>
            <person name="Shen W."/>
            <person name="Cai J."/>
        </authorList>
    </citation>
    <scope>NUCLEOTIDE SEQUENCE</scope>
    <source>
        <strain evidence="8">P82-2</strain>
    </source>
</reference>
<dbReference type="OrthoDB" id="9811721at2"/>
<keyword evidence="4" id="KW-1003">Cell membrane</keyword>
<sequence length="339" mass="36674">MLFGQTKDKVKNKPRNFWLILFISCLILLIGIYFSLIYGAKSFSFQELLIALKSSQPSKIRTILVDVRLPRIVAAILVGTALSLSGSIMQAVTRNPIADPGLLGINAGAALALAIAYTIWPQLHYSLIIVISMVGSTLACLLVFGLSYQKGRGYQQMRLILSGAMVAMLLSAIGQALINYFHLATAIIGWQAGGLVGVNWKMVTMVGPVIILALIILQVFAYQLSILSLAEEKAKSLGQSTFTLTLLFLALVLVLSSTSVSLAGNIAFVGLIVPHLTKAFIPHNYKQSLPIIGILGAAFIVWVDLLCRVINPPYETPITAVVSLLGFPVLLWLVRKAEN</sequence>
<dbReference type="CDD" id="cd06550">
    <property type="entry name" value="TM_ABC_iron-siderophores_like"/>
    <property type="match status" value="1"/>
</dbReference>
<dbReference type="Proteomes" id="UP001180515">
    <property type="component" value="Unassembled WGS sequence"/>
</dbReference>
<dbReference type="AlphaFoldDB" id="A0A0E2UPF1"/>
<dbReference type="eggNOG" id="COG0609">
    <property type="taxonomic scope" value="Bacteria"/>
</dbReference>
<accession>A0A0E2UPF1</accession>
<dbReference type="InterPro" id="IPR000522">
    <property type="entry name" value="ABC_transptr_permease_BtuC"/>
</dbReference>
<dbReference type="EMBL" id="JARQAG010000001">
    <property type="protein sequence ID" value="MDT2730701.1"/>
    <property type="molecule type" value="Genomic_DNA"/>
</dbReference>
<keyword evidence="5" id="KW-0812">Transmembrane</keyword>
<evidence type="ECO:0000256" key="3">
    <source>
        <dbReference type="ARBA" id="ARBA00022448"/>
    </source>
</evidence>
<dbReference type="GO" id="GO:0005886">
    <property type="term" value="C:plasma membrane"/>
    <property type="evidence" value="ECO:0007669"/>
    <property type="project" value="UniProtKB-SubCell"/>
</dbReference>
<evidence type="ECO:0000256" key="1">
    <source>
        <dbReference type="ARBA" id="ARBA00004651"/>
    </source>
</evidence>
<comment type="caution">
    <text evidence="8">The sequence shown here is derived from an EMBL/GenBank/DDBJ whole genome shotgun (WGS) entry which is preliminary data.</text>
</comment>
<dbReference type="OMA" id="MQGVFGN"/>
<proteinExistence type="inferred from homology"/>
<evidence type="ECO:0000256" key="2">
    <source>
        <dbReference type="ARBA" id="ARBA00007935"/>
    </source>
</evidence>
<dbReference type="GeneID" id="61421145"/>
<dbReference type="Pfam" id="PF01032">
    <property type="entry name" value="FecCD"/>
    <property type="match status" value="1"/>
</dbReference>
<dbReference type="Gene3D" id="1.10.3470.10">
    <property type="entry name" value="ABC transporter involved in vitamin B12 uptake, BtuC"/>
    <property type="match status" value="1"/>
</dbReference>
<keyword evidence="3" id="KW-0813">Transport</keyword>
<dbReference type="PANTHER" id="PTHR30472">
    <property type="entry name" value="FERRIC ENTEROBACTIN TRANSPORT SYSTEM PERMEASE PROTEIN"/>
    <property type="match status" value="1"/>
</dbReference>
<dbReference type="RefSeq" id="WP_003104560.1">
    <property type="nucleotide sequence ID" value="NZ_BAWT01000001.1"/>
</dbReference>
<keyword evidence="6" id="KW-1133">Transmembrane helix</keyword>
<dbReference type="PANTHER" id="PTHR30472:SF58">
    <property type="entry name" value="IRON(3+)-HYDROXAMATE IMPORT SYSTEM PERMEASE PROTEIN FHUB"/>
    <property type="match status" value="1"/>
</dbReference>
<dbReference type="GO" id="GO:0033214">
    <property type="term" value="P:siderophore-iron import into cell"/>
    <property type="evidence" value="ECO:0007669"/>
    <property type="project" value="TreeGrafter"/>
</dbReference>
<dbReference type="SUPFAM" id="SSF81345">
    <property type="entry name" value="ABC transporter involved in vitamin B12 uptake, BtuC"/>
    <property type="match status" value="1"/>
</dbReference>
<evidence type="ECO:0000313" key="9">
    <source>
        <dbReference type="Proteomes" id="UP001180515"/>
    </source>
</evidence>
<protein>
    <submittedName>
        <fullName evidence="8">Iron ABC transporter permease</fullName>
    </submittedName>
</protein>
<organism evidence="8 9">
    <name type="scientific">Streptococcus parauberis</name>
    <dbReference type="NCBI Taxonomy" id="1348"/>
    <lineage>
        <taxon>Bacteria</taxon>
        <taxon>Bacillati</taxon>
        <taxon>Bacillota</taxon>
        <taxon>Bacilli</taxon>
        <taxon>Lactobacillales</taxon>
        <taxon>Streptococcaceae</taxon>
        <taxon>Streptococcus</taxon>
    </lineage>
</organism>
<comment type="similarity">
    <text evidence="2">Belongs to the binding-protein-dependent transport system permease family. FecCD subfamily.</text>
</comment>
<dbReference type="InterPro" id="IPR037294">
    <property type="entry name" value="ABC_BtuC-like"/>
</dbReference>
<evidence type="ECO:0000313" key="8">
    <source>
        <dbReference type="EMBL" id="MDT2730701.1"/>
    </source>
</evidence>
<comment type="subcellular location">
    <subcellularLocation>
        <location evidence="1">Cell membrane</location>
        <topology evidence="1">Multi-pass membrane protein</topology>
    </subcellularLocation>
</comment>
<evidence type="ECO:0000256" key="7">
    <source>
        <dbReference type="ARBA" id="ARBA00023136"/>
    </source>
</evidence>
<keyword evidence="7" id="KW-0472">Membrane</keyword>
<name>A0A0E2UPF1_9STRE</name>
<evidence type="ECO:0000256" key="4">
    <source>
        <dbReference type="ARBA" id="ARBA00022475"/>
    </source>
</evidence>
<dbReference type="GO" id="GO:0022857">
    <property type="term" value="F:transmembrane transporter activity"/>
    <property type="evidence" value="ECO:0007669"/>
    <property type="project" value="InterPro"/>
</dbReference>
<gene>
    <name evidence="8" type="ORF">P7G31_00345</name>
</gene>
<evidence type="ECO:0000256" key="5">
    <source>
        <dbReference type="ARBA" id="ARBA00022692"/>
    </source>
</evidence>
<evidence type="ECO:0000256" key="6">
    <source>
        <dbReference type="ARBA" id="ARBA00022989"/>
    </source>
</evidence>